<evidence type="ECO:0000313" key="2">
    <source>
        <dbReference type="Proteomes" id="UP000199682"/>
    </source>
</evidence>
<reference evidence="2" key="1">
    <citation type="submission" date="2016-10" db="EMBL/GenBank/DDBJ databases">
        <authorList>
            <person name="Varghese N."/>
            <person name="Submissions S."/>
        </authorList>
    </citation>
    <scope>NUCLEOTIDE SEQUENCE [LARGE SCALE GENOMIC DNA]</scope>
    <source>
        <strain evidence="2">DSM 44796</strain>
    </source>
</reference>
<evidence type="ECO:0000313" key="1">
    <source>
        <dbReference type="EMBL" id="SDJ83093.1"/>
    </source>
</evidence>
<dbReference type="Proteomes" id="UP000199682">
    <property type="component" value="Unassembled WGS sequence"/>
</dbReference>
<dbReference type="EMBL" id="FNET01000003">
    <property type="protein sequence ID" value="SDJ83093.1"/>
    <property type="molecule type" value="Genomic_DNA"/>
</dbReference>
<gene>
    <name evidence="1" type="ORF">SAMN04488074_103322</name>
</gene>
<protein>
    <submittedName>
        <fullName evidence="1">Uncharacterized protein</fullName>
    </submittedName>
</protein>
<dbReference type="AlphaFoldDB" id="A0A1G8WY01"/>
<proteinExistence type="predicted"/>
<name>A0A1G8WY01_9PSEU</name>
<sequence>MDYAEPGKQFRFPGLPQVFAEFGRPVLVLARPEVGSVCMIGTGSVDGTPWTVDAEYLDQVGSEMNRMALVRTHRPVESRMVDRDPLSLLRSAFSYFFANAADTGSADEQRQVADDARAVADAAVARPAELRIDGVRVGCVALGIGDRQGLVVEHGDVVVTVVLAAGSDCDVELVTVPRTPAAPWLDWMS</sequence>
<accession>A0A1G8WY01</accession>
<organism evidence="1 2">
    <name type="scientific">Lentzea albidocapillata subsp. violacea</name>
    <dbReference type="NCBI Taxonomy" id="128104"/>
    <lineage>
        <taxon>Bacteria</taxon>
        <taxon>Bacillati</taxon>
        <taxon>Actinomycetota</taxon>
        <taxon>Actinomycetes</taxon>
        <taxon>Pseudonocardiales</taxon>
        <taxon>Pseudonocardiaceae</taxon>
        <taxon>Lentzea</taxon>
    </lineage>
</organism>
<dbReference type="RefSeq" id="WP_090005423.1">
    <property type="nucleotide sequence ID" value="NZ_FNET01000003.1"/>
</dbReference>